<dbReference type="RefSeq" id="WP_011138429.1">
    <property type="nucleotide sequence ID" value="NC_005090.1"/>
</dbReference>
<organism evidence="2">
    <name type="scientific">Wolinella succinogenes (strain ATCC 29543 / DSM 1740 / CCUG 13145 / JCM 31913 / LMG 7466 / NCTC 11488 / FDC 602W)</name>
    <name type="common">Vibrio succinogenes</name>
    <dbReference type="NCBI Taxonomy" id="273121"/>
    <lineage>
        <taxon>Bacteria</taxon>
        <taxon>Pseudomonadati</taxon>
        <taxon>Campylobacterota</taxon>
        <taxon>Epsilonproteobacteria</taxon>
        <taxon>Campylobacterales</taxon>
        <taxon>Helicobacteraceae</taxon>
        <taxon>Wolinella</taxon>
    </lineage>
</organism>
<dbReference type="EMBL" id="BX571658">
    <property type="protein sequence ID" value="CAE09629.1"/>
    <property type="molecule type" value="Genomic_DNA"/>
</dbReference>
<protein>
    <submittedName>
        <fullName evidence="1">Uncharacterized protein</fullName>
    </submittedName>
</protein>
<gene>
    <name evidence="1" type="ordered locus">WS0491</name>
</gene>
<dbReference type="AlphaFoldDB" id="Q7MSG1"/>
<proteinExistence type="predicted"/>
<evidence type="ECO:0000313" key="2">
    <source>
        <dbReference type="Proteomes" id="UP000000422"/>
    </source>
</evidence>
<evidence type="ECO:0000313" key="1">
    <source>
        <dbReference type="EMBL" id="CAE09629.1"/>
    </source>
</evidence>
<reference evidence="1 2" key="1">
    <citation type="journal article" date="2003" name="Proc. Natl. Acad. Sci. U.S.A.">
        <title>Complete genome sequence and analysis of Wolinella succinogenes.</title>
        <authorList>
            <person name="Baar C."/>
            <person name="Eppinger M."/>
            <person name="Raddatz G."/>
            <person name="Simon JM."/>
            <person name="Lanz C."/>
            <person name="Klimmek O."/>
            <person name="Nandakumar R."/>
            <person name="Gross R."/>
            <person name="Rosinus A."/>
            <person name="Keller H."/>
            <person name="Jagtap P."/>
            <person name="Linke B."/>
            <person name="Meyer F."/>
            <person name="Lederer H."/>
            <person name="Schuster S.C."/>
        </authorList>
    </citation>
    <scope>NUCLEOTIDE SEQUENCE [LARGE SCALE GENOMIC DNA]</scope>
    <source>
        <strain evidence="2">ATCC 29543 / DSM 1740 / CCUG 13145 / JCM 31913 / LMG 7466 / NCTC 11488 / FDC 602W</strain>
    </source>
</reference>
<dbReference type="KEGG" id="wsu:WS0491"/>
<sequence length="130" mass="15493">MELEELRSYFEESYRFLHEYDEPLWERENIKRLFQGIEERLTRLEEAFAPNGANLPVEIGGRFFFVYQNGSWLFKYALLTTLEKGRNGGAWIDRGFLKITPSLEREKYAQEFQEIEERIISLGLCLQDLT</sequence>
<dbReference type="STRING" id="273121.WS0491"/>
<name>Q7MSG1_WOLSU</name>
<accession>Q7MSG1</accession>
<keyword evidence="2" id="KW-1185">Reference proteome</keyword>
<dbReference type="Proteomes" id="UP000000422">
    <property type="component" value="Chromosome"/>
</dbReference>
<dbReference type="HOGENOM" id="CLU_1937278_0_0_7"/>